<feature type="region of interest" description="Disordered" evidence="3">
    <location>
        <begin position="1322"/>
        <end position="1456"/>
    </location>
</feature>
<feature type="compositionally biased region" description="Low complexity" evidence="3">
    <location>
        <begin position="1486"/>
        <end position="1496"/>
    </location>
</feature>
<keyword evidence="6" id="KW-1185">Reference proteome</keyword>
<evidence type="ECO:0000256" key="1">
    <source>
        <dbReference type="ARBA" id="ARBA00022737"/>
    </source>
</evidence>
<sequence length="1596" mass="175179">MSYNLWKYFFDDDVDNFRQYLARATFDRNASKAVGGAYTSAFKVGSPGYLATSPKTPVRSRRSGANVPLSGGKNAHVITRADINARDGFGRTLLHHAVSSRSENAIDFVRILLELPLLDLYVQDTESDWTALHRALYFGNIGAAQALVVKDIQNATDYTTNVSHVNAGGLVKIKDNEGNSPFEVFGLTTAPRDLQHQGSSASLEAAETTSLQSFDMDEGTNGKIREALRPLTDLHGDELFAFGSNKNITLGLGDGDDRTYPERIHLERPEHLLERLFEDFKNQRQREFLNEDLMSNLAEIQQLPAVVTNKPIIIQDVVMSKLHTAVLTNDPISNLHICGFGPGGRLGTGDEATRFTSVCIQGGGLAKRRVSSIALGQDHSIAICFSGEVFTWGSNKHGQLGYELPEVPAHETPLQLTPRQIYGLIKKEQIIGAAASSLHSAIYTSSGLYTFGKNEGQLGLMDADARSLETQIIPRRVGVSILQYAIASVAAIDRATTVLLENHDVIVFTHYGWTKVLFPLDSFGSSIASDAFFTRHKRQTKHICRITAGGNTICAMTSYGEVFTIDVPRHADSVPSSKSTTNPSKARNALPTPAKVWSIRKEHMAALDAAVGQDGSVILCTAGGTVWKKEKRANIKSVHTDVGHVKTKDYKFVRVPNIFGAIAVRSNSFGAFTAIRKDCDVMKEQIIVEAPALWDNVFDLLAFREYGGITEDENADEPQLRFWKPAIKGPCPALIKRALLTNLNAEEDLAHVARRFEPLSTSGYDVWISSNVTDVRLPVHSLVLKARSKILRRALAEFAETYYFSITDVLAIEYNADGQIQLQLSGADFLTIANFVLYLYTDTLADVWRFTSKALHLASRYRAVRTELMKIALALEMKHLERAVRVMDEPAKCLRDDFESAFHDSNLFSDADVVVDLADGEERYAHSVMLQSRCPFFEGLFQGHTGGMWMADRRDAGDQGLEAIRVDLKHVNANVFEIVLRHIYADTAEELFDAIVSTDLDGFIDLVIDVMAVANELMLDRLARVCQKVIGQFVKPWNICGLLNTIAESSEIQFKQAGLEYIGLNLENMLEQRLLEELDEYLLEELDEVVQSNQLAFMPVARSDRALELLLEQDPGLAEQLALSTQRRVDSMKLPSRYVVEAVRPGAVPRTTSEKKNNGAAESSSANRGVLNLGKGSPSARFAAGPSTAVDELQFDMDDDNVARAKPKASPDMSPLLAPNADRSTRPSLTRLSSSLQSYPDEDIEESSFATTPRTSSIPNRSGVSAKKQGPSRAVWAAPSPSTSGLGFKDIMLQDSSQKVSSLTQSLQDAALSSKQAAAAAAKLSQKERKRQQHEQKLQAQAQVAAEAEQSASDVDKSKLGTVSSPWQKVAPKPVETPTRPTLEQATTSPATPVGPAQGTAHMRDSKSTSRRGKDKQPQPNRSVSSPGMTGASTAPPPQVQSIRHTPTPNRASSWVDARTSMADILAQQQFEKISIKETASKRSLQEIQQEQEFQQWWDSESRRVQEEEEEAATNTATSGRSKSAGRGRGGKPKRGSERGSAKPRQANPVTMPTGDEDGEPRQARVEGSTPQRGRQQKVRGSYRGRGRGAVQSQQG</sequence>
<dbReference type="InterPro" id="IPR002110">
    <property type="entry name" value="Ankyrin_rpt"/>
</dbReference>
<dbReference type="InterPro" id="IPR011333">
    <property type="entry name" value="SKP1/BTB/POZ_sf"/>
</dbReference>
<dbReference type="EMBL" id="JAVRRG010000024">
    <property type="protein sequence ID" value="KAK5096021.1"/>
    <property type="molecule type" value="Genomic_DNA"/>
</dbReference>
<accession>A0ABR0KH01</accession>
<feature type="region of interest" description="Disordered" evidence="3">
    <location>
        <begin position="1145"/>
        <end position="1184"/>
    </location>
</feature>
<feature type="compositionally biased region" description="Polar residues" evidence="3">
    <location>
        <begin position="1418"/>
        <end position="1433"/>
    </location>
</feature>
<keyword evidence="1" id="KW-0677">Repeat</keyword>
<dbReference type="Pfam" id="PF12796">
    <property type="entry name" value="Ank_2"/>
    <property type="match status" value="1"/>
</dbReference>
<dbReference type="Gene3D" id="2.130.10.30">
    <property type="entry name" value="Regulator of chromosome condensation 1/beta-lactamase-inhibitor protein II"/>
    <property type="match status" value="1"/>
</dbReference>
<feature type="compositionally biased region" description="Basic residues" evidence="3">
    <location>
        <begin position="1575"/>
        <end position="1587"/>
    </location>
</feature>
<feature type="region of interest" description="Disordered" evidence="3">
    <location>
        <begin position="1481"/>
        <end position="1596"/>
    </location>
</feature>
<feature type="compositionally biased region" description="Basic residues" evidence="3">
    <location>
        <begin position="1524"/>
        <end position="1534"/>
    </location>
</feature>
<feature type="repeat" description="RCC1" evidence="2">
    <location>
        <begin position="387"/>
        <end position="446"/>
    </location>
</feature>
<name>A0ABR0KH01_9EURO</name>
<reference evidence="5 6" key="1">
    <citation type="submission" date="2023-08" db="EMBL/GenBank/DDBJ databases">
        <title>Black Yeasts Isolated from many extreme environments.</title>
        <authorList>
            <person name="Coleine C."/>
            <person name="Stajich J.E."/>
            <person name="Selbmann L."/>
        </authorList>
    </citation>
    <scope>NUCLEOTIDE SEQUENCE [LARGE SCALE GENOMIC DNA]</scope>
    <source>
        <strain evidence="5 6">CCFEE 5885</strain>
    </source>
</reference>
<feature type="compositionally biased region" description="Polar residues" evidence="3">
    <location>
        <begin position="1440"/>
        <end position="1453"/>
    </location>
</feature>
<feature type="compositionally biased region" description="Polar residues" evidence="3">
    <location>
        <begin position="1248"/>
        <end position="1263"/>
    </location>
</feature>
<dbReference type="PROSITE" id="PS50097">
    <property type="entry name" value="BTB"/>
    <property type="match status" value="1"/>
</dbReference>
<organism evidence="5 6">
    <name type="scientific">Lithohypha guttulata</name>
    <dbReference type="NCBI Taxonomy" id="1690604"/>
    <lineage>
        <taxon>Eukaryota</taxon>
        <taxon>Fungi</taxon>
        <taxon>Dikarya</taxon>
        <taxon>Ascomycota</taxon>
        <taxon>Pezizomycotina</taxon>
        <taxon>Eurotiomycetes</taxon>
        <taxon>Chaetothyriomycetidae</taxon>
        <taxon>Chaetothyriales</taxon>
        <taxon>Trichomeriaceae</taxon>
        <taxon>Lithohypha</taxon>
    </lineage>
</organism>
<proteinExistence type="predicted"/>
<dbReference type="Gene3D" id="3.30.710.10">
    <property type="entry name" value="Potassium Channel Kv1.1, Chain A"/>
    <property type="match status" value="2"/>
</dbReference>
<comment type="caution">
    <text evidence="5">The sequence shown here is derived from an EMBL/GenBank/DDBJ whole genome shotgun (WGS) entry which is preliminary data.</text>
</comment>
<dbReference type="Gene3D" id="1.25.40.20">
    <property type="entry name" value="Ankyrin repeat-containing domain"/>
    <property type="match status" value="1"/>
</dbReference>
<dbReference type="Proteomes" id="UP001345013">
    <property type="component" value="Unassembled WGS sequence"/>
</dbReference>
<feature type="compositionally biased region" description="Low complexity" evidence="3">
    <location>
        <begin position="1338"/>
        <end position="1353"/>
    </location>
</feature>
<dbReference type="PRINTS" id="PR00633">
    <property type="entry name" value="RCCNDNSATION"/>
</dbReference>
<dbReference type="PANTHER" id="PTHR22872:SF2">
    <property type="entry name" value="INHIBITOR OF BRUTON TYROSINE KINASE"/>
    <property type="match status" value="1"/>
</dbReference>
<dbReference type="SUPFAM" id="SSF48403">
    <property type="entry name" value="Ankyrin repeat"/>
    <property type="match status" value="1"/>
</dbReference>
<dbReference type="InterPro" id="IPR051625">
    <property type="entry name" value="Signaling_Regulatory_Domain"/>
</dbReference>
<dbReference type="Pfam" id="PF00651">
    <property type="entry name" value="BTB"/>
    <property type="match status" value="1"/>
</dbReference>
<feature type="domain" description="BTB" evidence="4">
    <location>
        <begin position="911"/>
        <end position="986"/>
    </location>
</feature>
<evidence type="ECO:0000313" key="5">
    <source>
        <dbReference type="EMBL" id="KAK5096021.1"/>
    </source>
</evidence>
<dbReference type="SUPFAM" id="SSF50985">
    <property type="entry name" value="RCC1/BLIP-II"/>
    <property type="match status" value="1"/>
</dbReference>
<dbReference type="PROSITE" id="PS50012">
    <property type="entry name" value="RCC1_3"/>
    <property type="match status" value="1"/>
</dbReference>
<dbReference type="SMART" id="SM00248">
    <property type="entry name" value="ANK"/>
    <property type="match status" value="2"/>
</dbReference>
<evidence type="ECO:0000256" key="2">
    <source>
        <dbReference type="PROSITE-ProRule" id="PRU00235"/>
    </source>
</evidence>
<dbReference type="PANTHER" id="PTHR22872">
    <property type="entry name" value="BTK-BINDING PROTEIN-RELATED"/>
    <property type="match status" value="1"/>
</dbReference>
<dbReference type="SUPFAM" id="SSF54695">
    <property type="entry name" value="POZ domain"/>
    <property type="match status" value="1"/>
</dbReference>
<dbReference type="InterPro" id="IPR036770">
    <property type="entry name" value="Ankyrin_rpt-contain_sf"/>
</dbReference>
<dbReference type="InterPro" id="IPR009091">
    <property type="entry name" value="RCC1/BLIP-II"/>
</dbReference>
<gene>
    <name evidence="5" type="ORF">LTR24_002720</name>
</gene>
<dbReference type="InterPro" id="IPR000210">
    <property type="entry name" value="BTB/POZ_dom"/>
</dbReference>
<dbReference type="InterPro" id="IPR000408">
    <property type="entry name" value="Reg_chr_condens"/>
</dbReference>
<evidence type="ECO:0000256" key="3">
    <source>
        <dbReference type="SAM" id="MobiDB-lite"/>
    </source>
</evidence>
<feature type="region of interest" description="Disordered" evidence="3">
    <location>
        <begin position="1203"/>
        <end position="1285"/>
    </location>
</feature>
<dbReference type="SMART" id="SM00225">
    <property type="entry name" value="BTB"/>
    <property type="match status" value="2"/>
</dbReference>
<feature type="compositionally biased region" description="Low complexity" evidence="3">
    <location>
        <begin position="1513"/>
        <end position="1523"/>
    </location>
</feature>
<feature type="compositionally biased region" description="Polar residues" evidence="3">
    <location>
        <begin position="1379"/>
        <end position="1391"/>
    </location>
</feature>
<evidence type="ECO:0000313" key="6">
    <source>
        <dbReference type="Proteomes" id="UP001345013"/>
    </source>
</evidence>
<protein>
    <recommendedName>
        <fullName evidence="4">BTB domain-containing protein</fullName>
    </recommendedName>
</protein>
<feature type="compositionally biased region" description="Low complexity" evidence="3">
    <location>
        <begin position="1226"/>
        <end position="1238"/>
    </location>
</feature>
<dbReference type="Pfam" id="PF13540">
    <property type="entry name" value="RCC1_2"/>
    <property type="match status" value="1"/>
</dbReference>
<evidence type="ECO:0000259" key="4">
    <source>
        <dbReference type="PROSITE" id="PS50097"/>
    </source>
</evidence>